<dbReference type="PANTHER" id="PTHR13847">
    <property type="entry name" value="SARCOSINE DEHYDROGENASE-RELATED"/>
    <property type="match status" value="1"/>
</dbReference>
<dbReference type="Gene3D" id="3.30.9.10">
    <property type="entry name" value="D-Amino Acid Oxidase, subunit A, domain 2"/>
    <property type="match status" value="1"/>
</dbReference>
<gene>
    <name evidence="4" type="ORF">ACFSMZ_05660</name>
</gene>
<proteinExistence type="predicted"/>
<dbReference type="Proteomes" id="UP001597373">
    <property type="component" value="Unassembled WGS sequence"/>
</dbReference>
<dbReference type="InterPro" id="IPR006076">
    <property type="entry name" value="FAD-dep_OxRdtase"/>
</dbReference>
<evidence type="ECO:0000313" key="5">
    <source>
        <dbReference type="Proteomes" id="UP001597373"/>
    </source>
</evidence>
<name>A0ABW5DDU2_9HYPH</name>
<evidence type="ECO:0000313" key="4">
    <source>
        <dbReference type="EMBL" id="MFD2259247.1"/>
    </source>
</evidence>
<evidence type="ECO:0000256" key="2">
    <source>
        <dbReference type="SAM" id="Phobius"/>
    </source>
</evidence>
<dbReference type="SUPFAM" id="SSF51905">
    <property type="entry name" value="FAD/NAD(P)-binding domain"/>
    <property type="match status" value="1"/>
</dbReference>
<protein>
    <submittedName>
        <fullName evidence="4">NAD(P)/FAD-dependent oxidoreductase</fullName>
        <ecNumber evidence="4">1.-.-.-</ecNumber>
    </submittedName>
</protein>
<keyword evidence="1 4" id="KW-0560">Oxidoreductase</keyword>
<evidence type="ECO:0000256" key="1">
    <source>
        <dbReference type="ARBA" id="ARBA00023002"/>
    </source>
</evidence>
<organism evidence="4 5">
    <name type="scientific">Chelativorans composti</name>
    <dbReference type="NCBI Taxonomy" id="768533"/>
    <lineage>
        <taxon>Bacteria</taxon>
        <taxon>Pseudomonadati</taxon>
        <taxon>Pseudomonadota</taxon>
        <taxon>Alphaproteobacteria</taxon>
        <taxon>Hyphomicrobiales</taxon>
        <taxon>Phyllobacteriaceae</taxon>
        <taxon>Chelativorans</taxon>
    </lineage>
</organism>
<evidence type="ECO:0000259" key="3">
    <source>
        <dbReference type="Pfam" id="PF01266"/>
    </source>
</evidence>
<accession>A0ABW5DDU2</accession>
<keyword evidence="2" id="KW-0472">Membrane</keyword>
<dbReference type="Pfam" id="PF01266">
    <property type="entry name" value="DAO"/>
    <property type="match status" value="1"/>
</dbReference>
<comment type="caution">
    <text evidence="4">The sequence shown here is derived from an EMBL/GenBank/DDBJ whole genome shotgun (WGS) entry which is preliminary data.</text>
</comment>
<dbReference type="RefSeq" id="WP_345098734.1">
    <property type="nucleotide sequence ID" value="NZ_BAABGS010000018.1"/>
</dbReference>
<keyword evidence="2" id="KW-0812">Transmembrane</keyword>
<feature type="transmembrane region" description="Helical" evidence="2">
    <location>
        <begin position="12"/>
        <end position="30"/>
    </location>
</feature>
<keyword evidence="2" id="KW-1133">Transmembrane helix</keyword>
<dbReference type="SUPFAM" id="SSF54373">
    <property type="entry name" value="FAD-linked reductases, C-terminal domain"/>
    <property type="match status" value="1"/>
</dbReference>
<dbReference type="EMBL" id="JBHUIR010000020">
    <property type="protein sequence ID" value="MFD2259247.1"/>
    <property type="molecule type" value="Genomic_DNA"/>
</dbReference>
<reference evidence="5" key="1">
    <citation type="journal article" date="2019" name="Int. J. Syst. Evol. Microbiol.">
        <title>The Global Catalogue of Microorganisms (GCM) 10K type strain sequencing project: providing services to taxonomists for standard genome sequencing and annotation.</title>
        <authorList>
            <consortium name="The Broad Institute Genomics Platform"/>
            <consortium name="The Broad Institute Genome Sequencing Center for Infectious Disease"/>
            <person name="Wu L."/>
            <person name="Ma J."/>
        </authorList>
    </citation>
    <scope>NUCLEOTIDE SEQUENCE [LARGE SCALE GENOMIC DNA]</scope>
    <source>
        <strain evidence="5">KCTC 23707</strain>
    </source>
</reference>
<dbReference type="Gene3D" id="3.50.50.60">
    <property type="entry name" value="FAD/NAD(P)-binding domain"/>
    <property type="match status" value="2"/>
</dbReference>
<feature type="domain" description="FAD dependent oxidoreductase" evidence="3">
    <location>
        <begin position="12"/>
        <end position="402"/>
    </location>
</feature>
<sequence>MARKSVPVASTDIIVLGGGIVGVAIATYLAETGRKVLVLDRSGICEETSSGNAAAFAFADILPLAQKSMLKQVPRWLLDPLGPLAIPPAYFPKLLPWLIRFLMAGRPAQFEAAVSAQAQLMKLAEVEWQSLLLRSGLTHMLREDGALELYETEQEFKAAEKIGEIRRRFQVPLRHLTREQIEELQPGLSDRFRYGTFLPGWKTVADPRLLGQNLWTYAERCGATFIPANIVEVRDTGQGVVAQANDGRYFQAGKLVVAAGAWSHRFTKMFGDPVPLETERGYNTTLPKDAFDIRRQLIFPAHGFVITPLETGVRVGGAVELGGLKRPPNYARSRAMLAKAADFLPGLKTEGGRQWMGYRPSLPDSLPVIDRALRSPNVFYAFGHGHLGLTQAAATGRLVRELVLEQQQSLDTYPYRASRFRR</sequence>
<dbReference type="PANTHER" id="PTHR13847:SF289">
    <property type="entry name" value="GLYCINE OXIDASE"/>
    <property type="match status" value="1"/>
</dbReference>
<keyword evidence="5" id="KW-1185">Reference proteome</keyword>
<dbReference type="EC" id="1.-.-.-" evidence="4"/>
<dbReference type="GO" id="GO:0016491">
    <property type="term" value="F:oxidoreductase activity"/>
    <property type="evidence" value="ECO:0007669"/>
    <property type="project" value="UniProtKB-KW"/>
</dbReference>
<dbReference type="InterPro" id="IPR036188">
    <property type="entry name" value="FAD/NAD-bd_sf"/>
</dbReference>